<feature type="compositionally biased region" description="Low complexity" evidence="1">
    <location>
        <begin position="112"/>
        <end position="122"/>
    </location>
</feature>
<feature type="domain" description="Reverse transcriptase" evidence="2">
    <location>
        <begin position="775"/>
        <end position="989"/>
    </location>
</feature>
<dbReference type="OrthoDB" id="4159828at2759"/>
<reference evidence="3" key="2">
    <citation type="journal article" date="2023" name="IMA Fungus">
        <title>Comparative genomic study of the Penicillium genus elucidates a diverse pangenome and 15 lateral gene transfer events.</title>
        <authorList>
            <person name="Petersen C."/>
            <person name="Sorensen T."/>
            <person name="Nielsen M.R."/>
            <person name="Sondergaard T.E."/>
            <person name="Sorensen J.L."/>
            <person name="Fitzpatrick D.A."/>
            <person name="Frisvad J.C."/>
            <person name="Nielsen K.L."/>
        </authorList>
    </citation>
    <scope>NUCLEOTIDE SEQUENCE</scope>
    <source>
        <strain evidence="3">IBT 34128</strain>
    </source>
</reference>
<keyword evidence="4" id="KW-1185">Reference proteome</keyword>
<dbReference type="InterPro" id="IPR036691">
    <property type="entry name" value="Endo/exonu/phosph_ase_sf"/>
</dbReference>
<feature type="region of interest" description="Disordered" evidence="1">
    <location>
        <begin position="87"/>
        <end position="122"/>
    </location>
</feature>
<protein>
    <recommendedName>
        <fullName evidence="2">Reverse transcriptase domain-containing protein</fullName>
    </recommendedName>
</protein>
<sequence length="1569" mass="174595">MAGRAETRTPEPPDRDEREDSPPRLARTRRTTRPPNNYAQEQEIDTEQRKTHASLTPQAPAEPCSQNGHDQILREIHSLRMATKLSDPASGSLSYADVARTPPSSHPSNVRTLSSSNTTPTTFTDTLYYTIDTLKMADNGNERRSAGSIRTAVETEIRTMENHVHWRCRAVTVDPKNTNRIRIACRDNAENQLVKTVAEARIGAGARVLRDELLPDQSRHEENDATVAKIAWLSGKENAKAYGSMVIYLTKILDARRLLADGKLETKHSNAKTPRSVRDVPRRATVTVAATKQFQSAFHTEALMNRTAETVGSSINHVMNRTLRIIQLNMRKQGTEHESLMNNEDTQNAVALTIQEPQTRRIQGRVLTTPMGHHKWAKMVPSTWREGRWAIRSMLWVKEVKAEQVPIESPDITAAVVRLPERLMFIASVYVEGGDALALDDACNHLRNAIIKVRDTGAVVEVLIMGDFNRHDQLWGGDDVAEGRIGDCESTIDLVLAPENLTDSMVMCAILGTEHGSDHCAIETSFDAPWSAPKHQERLLLKNAPWKEINARIANTLAVTQWEGTVQLKTDRLVSAVLEAVNALTPNATPSPLAKRWWTDDLTQLRQIYTYWRHRARSERRAGRTVPRLEQAADAAAKQYHDAIRQKKKKDWNEFLADNDNIWKAARYLKSGDDAAFGKVPQLRRADGTTTTDHTKQAEELLTTFFPPLPDIIDDEGARPERAPVKMPAITMEEVERQLSAAKSWKAPGEDGLPVIVWKMTWSTVKDRVLDLFQASLEGATLPRQWRHAKIILLKKPNKENYGIAKAWRPISLPRDVGQDWNRWLQKGFHTRWRPTVCSQLTTSEPESSGAYNGVCKERLFQRMARGIPEGLLRWVEAFCSQRTATIQVNWQLSEVQNLPRARLPQGLPLSPILFLFFNAYLVQRHIDSQGGAIAFVDDFTASGATFEAEKAAIIHFAPKAHKTDHEPFTIKGQTVVPSDHVKILGILMDTRLKYKEYIARAASKGLEAAMGFWKSVNVRPHFHGPSPKTVLCSGNVSLCLRNAGRNSTMRLLALGHEVAEAPPTTEEHSLHKEIQEIPPFAAIPDYSQQLSTEPPRRFWGGDQEAAASVSKVETEDLSVTLGARSEQNPFSAELAAMAHVLNMLVGLKDYRIMLLTSNKAATLTIGNPRQQSGQKFVCQIYKLMKRLQRNGNHTNIWWVPTSKDNKPLGLAKEQARNATQKDAVPQGSVPRMKSTTLHLARSQAATSNSLPENVGKHVKRVDTALLGKHTRQLYDRLSGKEASVLAQLRTGIARLNGYLYRINVADTDQPVWRANSPLPPSSPLFLSLHRIRRSALTREPNLAAARDRNSVNTVSQRLAGMGPGLFAVVDSGAPSRAILSLFPHPRGRPWHFNPFQWLQEVQTARGEWKAGRPRHLPSVRQRLLQVPGVVAIPGVVSEVVVFGAAHNKVMHCFGGCAASAPDGVGPVDTGEIDLEPNFARWGLERALACGAEAPIFRVLPALLPLCHHTLLHQAISDVGQAGCRFGVLTVWPPASGLFRHFVGELVARDVEVRGDPAERRGAAQFGGV</sequence>
<evidence type="ECO:0000256" key="1">
    <source>
        <dbReference type="SAM" id="MobiDB-lite"/>
    </source>
</evidence>
<evidence type="ECO:0000313" key="3">
    <source>
        <dbReference type="EMBL" id="KAJ5111701.1"/>
    </source>
</evidence>
<dbReference type="GeneID" id="81391081"/>
<dbReference type="PANTHER" id="PTHR33481:SF1">
    <property type="entry name" value="ENDONUCLEASE_EXONUCLEASE_PHOSPHATASE DOMAIN-CONTAINING PROTEIN-RELATED"/>
    <property type="match status" value="1"/>
</dbReference>
<organism evidence="3 4">
    <name type="scientific">Penicillium alfredii</name>
    <dbReference type="NCBI Taxonomy" id="1506179"/>
    <lineage>
        <taxon>Eukaryota</taxon>
        <taxon>Fungi</taxon>
        <taxon>Dikarya</taxon>
        <taxon>Ascomycota</taxon>
        <taxon>Pezizomycotina</taxon>
        <taxon>Eurotiomycetes</taxon>
        <taxon>Eurotiomycetidae</taxon>
        <taxon>Eurotiales</taxon>
        <taxon>Aspergillaceae</taxon>
        <taxon>Penicillium</taxon>
    </lineage>
</organism>
<evidence type="ECO:0000313" key="4">
    <source>
        <dbReference type="Proteomes" id="UP001141434"/>
    </source>
</evidence>
<feature type="region of interest" description="Disordered" evidence="1">
    <location>
        <begin position="1"/>
        <end position="67"/>
    </location>
</feature>
<dbReference type="PROSITE" id="PS50878">
    <property type="entry name" value="RT_POL"/>
    <property type="match status" value="1"/>
</dbReference>
<dbReference type="PANTHER" id="PTHR33481">
    <property type="entry name" value="REVERSE TRANSCRIPTASE"/>
    <property type="match status" value="1"/>
</dbReference>
<proteinExistence type="predicted"/>
<accession>A0A9W9G3Y0</accession>
<comment type="caution">
    <text evidence="3">The sequence shown here is derived from an EMBL/GenBank/DDBJ whole genome shotgun (WGS) entry which is preliminary data.</text>
</comment>
<reference evidence="3" key="1">
    <citation type="submission" date="2022-11" db="EMBL/GenBank/DDBJ databases">
        <authorList>
            <person name="Petersen C."/>
        </authorList>
    </citation>
    <scope>NUCLEOTIDE SEQUENCE</scope>
    <source>
        <strain evidence="3">IBT 34128</strain>
    </source>
</reference>
<dbReference type="RefSeq" id="XP_056515180.1">
    <property type="nucleotide sequence ID" value="XM_056651913.1"/>
</dbReference>
<dbReference type="EMBL" id="JAPMSZ010000002">
    <property type="protein sequence ID" value="KAJ5111701.1"/>
    <property type="molecule type" value="Genomic_DNA"/>
</dbReference>
<dbReference type="Pfam" id="PF14529">
    <property type="entry name" value="Exo_endo_phos_2"/>
    <property type="match status" value="1"/>
</dbReference>
<dbReference type="InterPro" id="IPR000477">
    <property type="entry name" value="RT_dom"/>
</dbReference>
<dbReference type="Proteomes" id="UP001141434">
    <property type="component" value="Unassembled WGS sequence"/>
</dbReference>
<evidence type="ECO:0000259" key="2">
    <source>
        <dbReference type="PROSITE" id="PS50878"/>
    </source>
</evidence>
<feature type="compositionally biased region" description="Basic and acidic residues" evidence="1">
    <location>
        <begin position="1"/>
        <end position="22"/>
    </location>
</feature>
<dbReference type="SUPFAM" id="SSF56219">
    <property type="entry name" value="DNase I-like"/>
    <property type="match status" value="1"/>
</dbReference>
<feature type="compositionally biased region" description="Polar residues" evidence="1">
    <location>
        <begin position="102"/>
        <end position="111"/>
    </location>
</feature>
<name>A0A9W9G3Y0_9EURO</name>
<dbReference type="Gene3D" id="3.60.10.10">
    <property type="entry name" value="Endonuclease/exonuclease/phosphatase"/>
    <property type="match status" value="1"/>
</dbReference>
<dbReference type="InterPro" id="IPR005135">
    <property type="entry name" value="Endo/exonuclease/phosphatase"/>
</dbReference>
<gene>
    <name evidence="3" type="ORF">NUU61_001331</name>
</gene>